<evidence type="ECO:0000313" key="1">
    <source>
        <dbReference type="EMBL" id="SVB29745.1"/>
    </source>
</evidence>
<proteinExistence type="predicted"/>
<sequence>QVANLDNKRYELNMYIEGAELGEGWKKGNYKVTDVKTGKVLGTFKSGSKAQKYVDDIFQKGDYEALTVELDEVKSDHEDEIAAFKAKGGKVKKLPPGRKFKSLWKKTGEKLKKAPRKEDLKLNTFSTYIEEGRPALDPDYVPSVTRTDKLKAKLLSTQKKLYSARDILSMANKYKLKLDGDPVGGKSWGGDWQIALKKGINLEYQYGPNSTYIKGWKFDKNAIKNYIEKYANDHETPRDYAPMGGKVLVGGLEAAFEVITEHCGHCEMGIDEEAPANSVAGGNVNLDPFVKKKRKNAKVQWEMFGGRKVFVVSPERFFDSRLGKARYHRYEKYVGNDKLGEAIRAYGRNNPKNSIILKNSGNGAMLYLKYGRN</sequence>
<name>A0A382CUH5_9ZZZZ</name>
<gene>
    <name evidence="1" type="ORF">METZ01_LOCUS182599</name>
</gene>
<organism evidence="1">
    <name type="scientific">marine metagenome</name>
    <dbReference type="NCBI Taxonomy" id="408172"/>
    <lineage>
        <taxon>unclassified sequences</taxon>
        <taxon>metagenomes</taxon>
        <taxon>ecological metagenomes</taxon>
    </lineage>
</organism>
<protein>
    <submittedName>
        <fullName evidence="1">Uncharacterized protein</fullName>
    </submittedName>
</protein>
<reference evidence="1" key="1">
    <citation type="submission" date="2018-05" db="EMBL/GenBank/DDBJ databases">
        <authorList>
            <person name="Lanie J.A."/>
            <person name="Ng W.-L."/>
            <person name="Kazmierczak K.M."/>
            <person name="Andrzejewski T.M."/>
            <person name="Davidsen T.M."/>
            <person name="Wayne K.J."/>
            <person name="Tettelin H."/>
            <person name="Glass J.I."/>
            <person name="Rusch D."/>
            <person name="Podicherti R."/>
            <person name="Tsui H.-C.T."/>
            <person name="Winkler M.E."/>
        </authorList>
    </citation>
    <scope>NUCLEOTIDE SEQUENCE</scope>
</reference>
<feature type="non-terminal residue" evidence="1">
    <location>
        <position position="1"/>
    </location>
</feature>
<accession>A0A382CUH5</accession>
<dbReference type="AlphaFoldDB" id="A0A382CUH5"/>
<dbReference type="EMBL" id="UINC01036177">
    <property type="protein sequence ID" value="SVB29745.1"/>
    <property type="molecule type" value="Genomic_DNA"/>
</dbReference>